<gene>
    <name evidence="4" type="ORF">DWZ11_04180</name>
</gene>
<protein>
    <submittedName>
        <fullName evidence="4">Cyclically-permuted mutarotase family protein</fullName>
    </submittedName>
</protein>
<feature type="chain" id="PRO_5019364375" evidence="3">
    <location>
        <begin position="26"/>
        <end position="379"/>
    </location>
</feature>
<dbReference type="Gene3D" id="2.120.10.80">
    <property type="entry name" value="Kelch-type beta propeller"/>
    <property type="match status" value="1"/>
</dbReference>
<dbReference type="InterPro" id="IPR051746">
    <property type="entry name" value="Kelch_domain_containing_8"/>
</dbReference>
<dbReference type="SUPFAM" id="SSF117281">
    <property type="entry name" value="Kelch motif"/>
    <property type="match status" value="1"/>
</dbReference>
<name>A0A411ZV20_9FIRM</name>
<dbReference type="Proteomes" id="UP000284662">
    <property type="component" value="Unassembled WGS sequence"/>
</dbReference>
<evidence type="ECO:0000256" key="1">
    <source>
        <dbReference type="ARBA" id="ARBA00022441"/>
    </source>
</evidence>
<dbReference type="RefSeq" id="WP_117976325.1">
    <property type="nucleotide sequence ID" value="NZ_QRST01000005.1"/>
</dbReference>
<sequence length="379" mass="40453">MKKLLASLIVSATVAATLPLTSALAAPETVGQPQILWQSVGTLSPAQGQTENIGVAGMLSGNYNGYIIAGGGANFPNGGPAVGGVKKTYSDVYVFKASKEGLTEVDHQQMPFEIAYGMSVTTKDGVYYIGGSTDAVGAKTITRLTTDAKGKLKIEKVGELPFKIQNGVAGYANGALYIGLGNQDGKASADFYKFDLKSKELTKLASFTGALREQSVSQILNNKLYVFGGGTNTALTDGYVYDIQKDAWDKVASVEVDNKAISVYGGNSIKLNEDEMLVIGGFNKEVYDWAVSNLGSLKDQELADFKAKYFGADVAEFKWNNQILVYNAKTNTWRSIGQIPFNAPCGEGLVYAGDSIISINGEVKPGVRSNRIYQGFIVK</sequence>
<proteinExistence type="predicted"/>
<reference evidence="4 5" key="1">
    <citation type="submission" date="2018-08" db="EMBL/GenBank/DDBJ databases">
        <title>A genome reference for cultivated species of the human gut microbiota.</title>
        <authorList>
            <person name="Zou Y."/>
            <person name="Xue W."/>
            <person name="Luo G."/>
        </authorList>
    </citation>
    <scope>NUCLEOTIDE SEQUENCE [LARGE SCALE GENOMIC DNA]</scope>
    <source>
        <strain evidence="4 5">AF29-2</strain>
    </source>
</reference>
<evidence type="ECO:0000256" key="3">
    <source>
        <dbReference type="SAM" id="SignalP"/>
    </source>
</evidence>
<keyword evidence="3" id="KW-0732">Signal</keyword>
<organism evidence="4 5">
    <name type="scientific">Megamonas rupellensis</name>
    <dbReference type="NCBI Taxonomy" id="491921"/>
    <lineage>
        <taxon>Bacteria</taxon>
        <taxon>Bacillati</taxon>
        <taxon>Bacillota</taxon>
        <taxon>Negativicutes</taxon>
        <taxon>Selenomonadales</taxon>
        <taxon>Selenomonadaceae</taxon>
        <taxon>Megamonas</taxon>
    </lineage>
</organism>
<evidence type="ECO:0000256" key="2">
    <source>
        <dbReference type="ARBA" id="ARBA00022737"/>
    </source>
</evidence>
<evidence type="ECO:0000313" key="4">
    <source>
        <dbReference type="EMBL" id="RGQ06651.1"/>
    </source>
</evidence>
<dbReference type="NCBIfam" id="TIGR03548">
    <property type="entry name" value="mutarot_permut"/>
    <property type="match status" value="1"/>
</dbReference>
<dbReference type="AlphaFoldDB" id="A0A411ZV20"/>
<keyword evidence="2" id="KW-0677">Repeat</keyword>
<dbReference type="PANTHER" id="PTHR46260:SF3">
    <property type="entry name" value="RING-TYPE DOMAIN-CONTAINING PROTEIN"/>
    <property type="match status" value="1"/>
</dbReference>
<dbReference type="InterPro" id="IPR056734">
    <property type="entry name" value="NANM"/>
</dbReference>
<keyword evidence="1" id="KW-0880">Kelch repeat</keyword>
<dbReference type="Pfam" id="PF24996">
    <property type="entry name" value="NANM"/>
    <property type="match status" value="1"/>
</dbReference>
<dbReference type="EMBL" id="QRST01000005">
    <property type="protein sequence ID" value="RGQ06651.1"/>
    <property type="molecule type" value="Genomic_DNA"/>
</dbReference>
<dbReference type="InterPro" id="IPR019937">
    <property type="entry name" value="Cycl-permuted_mutarotase"/>
</dbReference>
<accession>A0A411ZV20</accession>
<comment type="caution">
    <text evidence="4">The sequence shown here is derived from an EMBL/GenBank/DDBJ whole genome shotgun (WGS) entry which is preliminary data.</text>
</comment>
<dbReference type="PANTHER" id="PTHR46260">
    <property type="entry name" value="RING-TYPE DOMAIN-CONTAINING PROTEIN"/>
    <property type="match status" value="1"/>
</dbReference>
<feature type="signal peptide" evidence="3">
    <location>
        <begin position="1"/>
        <end position="25"/>
    </location>
</feature>
<evidence type="ECO:0000313" key="5">
    <source>
        <dbReference type="Proteomes" id="UP000284662"/>
    </source>
</evidence>
<dbReference type="InterPro" id="IPR015915">
    <property type="entry name" value="Kelch-typ_b-propeller"/>
</dbReference>